<comment type="activity regulation">
    <text evidence="7">Uridylyltransferase (UTase) activity is inhibited by glutamine, while glutamine activates uridylyl-removing (UR) activity.</text>
</comment>
<comment type="similarity">
    <text evidence="7">Belongs to the GlnD family.</text>
</comment>
<dbReference type="InterPro" id="IPR002912">
    <property type="entry name" value="ACT_dom"/>
</dbReference>
<evidence type="ECO:0000259" key="9">
    <source>
        <dbReference type="PROSITE" id="PS51831"/>
    </source>
</evidence>
<dbReference type="InterPro" id="IPR010043">
    <property type="entry name" value="UTase/UR"/>
</dbReference>
<reference evidence="11" key="1">
    <citation type="submission" date="2018-04" db="EMBL/GenBank/DDBJ databases">
        <authorList>
            <person name="Lucker S."/>
            <person name="Sakoula D."/>
        </authorList>
    </citation>
    <scope>NUCLEOTIDE SEQUENCE [LARGE SCALE GENOMIC DNA]</scope>
</reference>
<keyword evidence="5 7" id="KW-0460">Magnesium</keyword>
<dbReference type="InterPro" id="IPR003607">
    <property type="entry name" value="HD/PDEase_dom"/>
</dbReference>
<dbReference type="InterPro" id="IPR006674">
    <property type="entry name" value="HD_domain"/>
</dbReference>
<comment type="cofactor">
    <cofactor evidence="7">
        <name>Mg(2+)</name>
        <dbReference type="ChEBI" id="CHEBI:18420"/>
    </cofactor>
</comment>
<evidence type="ECO:0000256" key="1">
    <source>
        <dbReference type="ARBA" id="ARBA00022679"/>
    </source>
</evidence>
<dbReference type="PANTHER" id="PTHR47320:SF1">
    <property type="entry name" value="BIFUNCTIONAL URIDYLYLTRANSFERASE_URIDYLYL-REMOVING ENZYME"/>
    <property type="match status" value="1"/>
</dbReference>
<dbReference type="FunCoup" id="A0A330L4X4">
    <property type="interactions" value="232"/>
</dbReference>
<comment type="domain">
    <text evidence="7">Has four distinct domains: an N-terminal nucleotidyltransferase (NT) domain responsible for UTase activity, a central HD domain that encodes UR activity, and two C-terminal ACT domains that seem to have a role in glutamine sensing.</text>
</comment>
<keyword evidence="1 7" id="KW-0808">Transferase</keyword>
<comment type="function">
    <text evidence="7">Modifies, by uridylylation and deuridylylation, the PII regulatory proteins (GlnB and homologs), in response to the nitrogen status of the cell that GlnD senses through the glutamine level. Under low glutamine levels, catalyzes the conversion of the PII proteins and UTP to PII-UMP and PPi, while under higher glutamine levels, GlnD hydrolyzes PII-UMP to PII and UMP (deuridylylation). Thus, controls uridylylation state and activity of the PII proteins, and plays an important role in the regulation of nitrogen metabolism.</text>
</comment>
<name>A0A330L4X4_9BACT</name>
<dbReference type="RefSeq" id="WP_245924391.1">
    <property type="nucleotide sequence ID" value="NZ_OUNR01000003.1"/>
</dbReference>
<feature type="domain" description="ACT" evidence="8">
    <location>
        <begin position="703"/>
        <end position="784"/>
    </location>
</feature>
<dbReference type="PROSITE" id="PS51831">
    <property type="entry name" value="HD"/>
    <property type="match status" value="1"/>
</dbReference>
<dbReference type="Pfam" id="PF01966">
    <property type="entry name" value="HD"/>
    <property type="match status" value="1"/>
</dbReference>
<keyword evidence="3" id="KW-0677">Repeat</keyword>
<dbReference type="SUPFAM" id="SSF81301">
    <property type="entry name" value="Nucleotidyltransferase"/>
    <property type="match status" value="1"/>
</dbReference>
<dbReference type="GO" id="GO:0008773">
    <property type="term" value="F:[protein-PII] uridylyltransferase activity"/>
    <property type="evidence" value="ECO:0007669"/>
    <property type="project" value="UniProtKB-UniRule"/>
</dbReference>
<dbReference type="InParanoid" id="A0A330L4X4"/>
<dbReference type="GO" id="GO:0008081">
    <property type="term" value="F:phosphoric diester hydrolase activity"/>
    <property type="evidence" value="ECO:0007669"/>
    <property type="project" value="UniProtKB-UniRule"/>
</dbReference>
<dbReference type="Pfam" id="PF08335">
    <property type="entry name" value="GlnD_UR_UTase"/>
    <property type="match status" value="1"/>
</dbReference>
<dbReference type="SUPFAM" id="SSF81593">
    <property type="entry name" value="Nucleotidyltransferase substrate binding subunit/domain"/>
    <property type="match status" value="1"/>
</dbReference>
<feature type="domain" description="ACT" evidence="8">
    <location>
        <begin position="816"/>
        <end position="894"/>
    </location>
</feature>
<proteinExistence type="inferred from homology"/>
<sequence>MSSSSDQRAESLSGLDGVAVGAVLAEQRQMIAQRLLDGVSGAEVVVAQTDLVDALIIGRYRNAARQGGDAMMTAGFQHCCLVAIGGYGRRELSPYSDIDLMVLFRPEAAKVVPEFVRQVLHPLWDVGFQVGHSVRTIADCLSLGLSDATVRTSMMEARFLTGNAQLFQEFHAAYFRKVATVAVDKYLDQKLAERRREYEKFGETVYLLEPNVKKSQGGLRDLHLLQWAGIARYQAPTIRELSDRGMLSRQDYVVVSEAREFLLRVRGLLHVHAGMAQEILSFEEQVWLAARFGFEDRPHLLAVEQFMQQYYRHTMGLHEATTRFVQRCKSRSLWARLAGWLPTAKLEKYFVLSGEVLTVPIELRPRVIESPALLMRLFDLARSKRVAIEPALVEEIHRHMEGLADEGFRTPDVSRIFMSILAGPGTAATLEAMHRAHLLEKLIPVCSSVRGLMQFNQYHKYTVDEHSLLAVAKVESFAQDQGMLGEVYREVKRRDLLHLAVFLHDMGKGQEEDHSEVGRRIAEEMATRLGLDEAERRTVAFLVHRHLLMAHTAFRRDPNDEKVVMPFAREVGTPEVLRKLLVLTAADIAAVGPGVLTKWKESLLIELYVRTMQEVSGEREAADAPERLKSIVSEVMRQPAFAGQTDISSQWVEGQLRQFPLRYAYGTSPRRIASHLSTIRRLTAGEVLADSEFNEGLGTCEYAVVAFNDVIPGIFSKIAGVMAANGLQILDAQILTRLDGVVVDTFQVTDPDYKGAPPQDRLESIGAMIRSVLQGKEAVEAVVQRGTRMSASRLIRPARQATEVRIDNETSERYTIVDIFADDRQGLLYVITHAIFRQGLSVHAARISTRLDQVADVFYVTDAQGKKVEHAEQIELVRQGIWKEIEEFLGVKAA</sequence>
<dbReference type="InterPro" id="IPR013546">
    <property type="entry name" value="PII_UdlTrfase/GS_AdlTrfase"/>
</dbReference>
<dbReference type="PROSITE" id="PS51671">
    <property type="entry name" value="ACT"/>
    <property type="match status" value="2"/>
</dbReference>
<dbReference type="EC" id="3.1.4.-" evidence="7"/>
<keyword evidence="4 7" id="KW-0378">Hydrolase</keyword>
<evidence type="ECO:0000256" key="7">
    <source>
        <dbReference type="HAMAP-Rule" id="MF_00277"/>
    </source>
</evidence>
<dbReference type="CDD" id="cd04900">
    <property type="entry name" value="ACT_UUR-like_1"/>
    <property type="match status" value="1"/>
</dbReference>
<feature type="region of interest" description="Uridylyltransferase" evidence="7">
    <location>
        <begin position="1"/>
        <end position="345"/>
    </location>
</feature>
<dbReference type="AlphaFoldDB" id="A0A330L4X4"/>
<dbReference type="GO" id="GO:0006808">
    <property type="term" value="P:regulation of nitrogen utilization"/>
    <property type="evidence" value="ECO:0007669"/>
    <property type="project" value="UniProtKB-UniRule"/>
</dbReference>
<dbReference type="SMART" id="SM00471">
    <property type="entry name" value="HDc"/>
    <property type="match status" value="1"/>
</dbReference>
<dbReference type="Gene3D" id="1.10.3090.10">
    <property type="entry name" value="cca-adding enzyme, domain 2"/>
    <property type="match status" value="1"/>
</dbReference>
<keyword evidence="11" id="KW-1185">Reference proteome</keyword>
<dbReference type="Proteomes" id="UP000248168">
    <property type="component" value="Unassembled WGS sequence"/>
</dbReference>
<dbReference type="EC" id="2.7.7.59" evidence="7"/>
<dbReference type="InterPro" id="IPR043519">
    <property type="entry name" value="NT_sf"/>
</dbReference>
<evidence type="ECO:0000256" key="6">
    <source>
        <dbReference type="ARBA" id="ARBA00023268"/>
    </source>
</evidence>
<evidence type="ECO:0000256" key="5">
    <source>
        <dbReference type="ARBA" id="ARBA00022842"/>
    </source>
</evidence>
<evidence type="ECO:0000256" key="4">
    <source>
        <dbReference type="ARBA" id="ARBA00022801"/>
    </source>
</evidence>
<accession>A0A330L4X4</accession>
<evidence type="ECO:0000256" key="3">
    <source>
        <dbReference type="ARBA" id="ARBA00022737"/>
    </source>
</evidence>
<dbReference type="EMBL" id="OUNR01000003">
    <property type="protein sequence ID" value="SPP64251.1"/>
    <property type="molecule type" value="Genomic_DNA"/>
</dbReference>
<dbReference type="HAMAP" id="MF_00277">
    <property type="entry name" value="PII_uridylyl_transf"/>
    <property type="match status" value="1"/>
</dbReference>
<evidence type="ECO:0000259" key="8">
    <source>
        <dbReference type="PROSITE" id="PS51671"/>
    </source>
</evidence>
<evidence type="ECO:0000256" key="2">
    <source>
        <dbReference type="ARBA" id="ARBA00022695"/>
    </source>
</evidence>
<dbReference type="CDD" id="cd00077">
    <property type="entry name" value="HDc"/>
    <property type="match status" value="1"/>
</dbReference>
<dbReference type="Gene3D" id="3.30.460.10">
    <property type="entry name" value="Beta Polymerase, domain 2"/>
    <property type="match status" value="1"/>
</dbReference>
<dbReference type="Pfam" id="PF24931">
    <property type="entry name" value="ACT_ACR9_3rd"/>
    <property type="match status" value="1"/>
</dbReference>
<dbReference type="InterPro" id="IPR045865">
    <property type="entry name" value="ACT-like_dom_sf"/>
</dbReference>
<dbReference type="SUPFAM" id="SSF109604">
    <property type="entry name" value="HD-domain/PDEase-like"/>
    <property type="match status" value="1"/>
</dbReference>
<feature type="domain" description="HD" evidence="9">
    <location>
        <begin position="463"/>
        <end position="591"/>
    </location>
</feature>
<dbReference type="PIRSF" id="PIRSF006288">
    <property type="entry name" value="PII_uridyltransf"/>
    <property type="match status" value="1"/>
</dbReference>
<dbReference type="PANTHER" id="PTHR47320">
    <property type="entry name" value="BIFUNCTIONAL URIDYLYLTRANSFERASE/URIDYLYL-REMOVING ENZYME"/>
    <property type="match status" value="1"/>
</dbReference>
<comment type="caution">
    <text evidence="7">Lacks conserved residue(s) required for the propagation of feature annotation.</text>
</comment>
<comment type="catalytic activity">
    <reaction evidence="7">
        <text>[protein-PII]-L-tyrosine + UTP = [protein-PII]-uridylyl-L-tyrosine + diphosphate</text>
        <dbReference type="Rhea" id="RHEA:13673"/>
        <dbReference type="Rhea" id="RHEA-COMP:12147"/>
        <dbReference type="Rhea" id="RHEA-COMP:12148"/>
        <dbReference type="ChEBI" id="CHEBI:33019"/>
        <dbReference type="ChEBI" id="CHEBI:46398"/>
        <dbReference type="ChEBI" id="CHEBI:46858"/>
        <dbReference type="ChEBI" id="CHEBI:90602"/>
        <dbReference type="EC" id="2.7.7.59"/>
    </reaction>
</comment>
<dbReference type="CDD" id="cd05401">
    <property type="entry name" value="NT_GlnE_GlnD_like"/>
    <property type="match status" value="1"/>
</dbReference>
<organism evidence="10 11">
    <name type="scientific">Nitrospira lenta</name>
    <dbReference type="NCBI Taxonomy" id="1436998"/>
    <lineage>
        <taxon>Bacteria</taxon>
        <taxon>Pseudomonadati</taxon>
        <taxon>Nitrospirota</taxon>
        <taxon>Nitrospiria</taxon>
        <taxon>Nitrospirales</taxon>
        <taxon>Nitrospiraceae</taxon>
        <taxon>Nitrospira</taxon>
    </lineage>
</organism>
<evidence type="ECO:0000313" key="10">
    <source>
        <dbReference type="EMBL" id="SPP64251.1"/>
    </source>
</evidence>
<keyword evidence="6 7" id="KW-0511">Multifunctional enzyme</keyword>
<keyword evidence="2 7" id="KW-0548">Nucleotidyltransferase</keyword>
<dbReference type="SUPFAM" id="SSF55021">
    <property type="entry name" value="ACT-like"/>
    <property type="match status" value="2"/>
</dbReference>
<comment type="catalytic activity">
    <reaction evidence="7">
        <text>[protein-PII]-uridylyl-L-tyrosine + H2O = [protein-PII]-L-tyrosine + UMP + H(+)</text>
        <dbReference type="Rhea" id="RHEA:48600"/>
        <dbReference type="Rhea" id="RHEA-COMP:12147"/>
        <dbReference type="Rhea" id="RHEA-COMP:12148"/>
        <dbReference type="ChEBI" id="CHEBI:15377"/>
        <dbReference type="ChEBI" id="CHEBI:15378"/>
        <dbReference type="ChEBI" id="CHEBI:46858"/>
        <dbReference type="ChEBI" id="CHEBI:57865"/>
        <dbReference type="ChEBI" id="CHEBI:90602"/>
    </reaction>
</comment>
<evidence type="ECO:0000313" key="11">
    <source>
        <dbReference type="Proteomes" id="UP000248168"/>
    </source>
</evidence>
<protein>
    <recommendedName>
        <fullName evidence="7">Bifunctional uridylyltransferase/uridylyl-removing enzyme</fullName>
        <shortName evidence="7">UTase/UR</shortName>
    </recommendedName>
    <alternativeName>
        <fullName evidence="7">Bifunctional [protein-PII] modification enzyme</fullName>
    </alternativeName>
    <alternativeName>
        <fullName evidence="7">Bifunctional nitrogen sensor protein</fullName>
    </alternativeName>
    <domain>
        <recommendedName>
            <fullName evidence="7">[Protein-PII] uridylyltransferase</fullName>
            <shortName evidence="7">PII uridylyltransferase</shortName>
            <shortName evidence="7">UTase</shortName>
            <ecNumber evidence="7">2.7.7.59</ecNumber>
        </recommendedName>
    </domain>
    <domain>
        <recommendedName>
            <fullName evidence="7">[Protein-PII]-UMP uridylyl-removing enzyme</fullName>
            <shortName evidence="7">UR</shortName>
            <ecNumber evidence="7">3.1.4.-</ecNumber>
        </recommendedName>
    </domain>
</protein>
<dbReference type="CDD" id="cd04899">
    <property type="entry name" value="ACT_ACR-UUR-like_2"/>
    <property type="match status" value="1"/>
</dbReference>
<dbReference type="NCBIfam" id="TIGR01693">
    <property type="entry name" value="UTase_glnD"/>
    <property type="match status" value="1"/>
</dbReference>
<gene>
    <name evidence="7" type="primary">glnD</name>
    <name evidence="10" type="ORF">NITLEN_110017</name>
</gene>